<reference evidence="1" key="2">
    <citation type="journal article" date="2015" name="Data Brief">
        <title>Shoot transcriptome of the giant reed, Arundo donax.</title>
        <authorList>
            <person name="Barrero R.A."/>
            <person name="Guerrero F.D."/>
            <person name="Moolhuijzen P."/>
            <person name="Goolsby J.A."/>
            <person name="Tidwell J."/>
            <person name="Bellgard S.E."/>
            <person name="Bellgard M.I."/>
        </authorList>
    </citation>
    <scope>NUCLEOTIDE SEQUENCE</scope>
    <source>
        <tissue evidence="1">Shoot tissue taken approximately 20 cm above the soil surface</tissue>
    </source>
</reference>
<reference evidence="1" key="1">
    <citation type="submission" date="2014-09" db="EMBL/GenBank/DDBJ databases">
        <authorList>
            <person name="Magalhaes I.L.F."/>
            <person name="Oliveira U."/>
            <person name="Santos F.R."/>
            <person name="Vidigal T.H.D.A."/>
            <person name="Brescovit A.D."/>
            <person name="Santos A.J."/>
        </authorList>
    </citation>
    <scope>NUCLEOTIDE SEQUENCE</scope>
    <source>
        <tissue evidence="1">Shoot tissue taken approximately 20 cm above the soil surface</tissue>
    </source>
</reference>
<dbReference type="EMBL" id="GBRH01249530">
    <property type="protein sequence ID" value="JAD48365.1"/>
    <property type="molecule type" value="Transcribed_RNA"/>
</dbReference>
<protein>
    <submittedName>
        <fullName evidence="1">Uncharacterized protein</fullName>
    </submittedName>
</protein>
<organism evidence="1">
    <name type="scientific">Arundo donax</name>
    <name type="common">Giant reed</name>
    <name type="synonym">Donax arundinaceus</name>
    <dbReference type="NCBI Taxonomy" id="35708"/>
    <lineage>
        <taxon>Eukaryota</taxon>
        <taxon>Viridiplantae</taxon>
        <taxon>Streptophyta</taxon>
        <taxon>Embryophyta</taxon>
        <taxon>Tracheophyta</taxon>
        <taxon>Spermatophyta</taxon>
        <taxon>Magnoliopsida</taxon>
        <taxon>Liliopsida</taxon>
        <taxon>Poales</taxon>
        <taxon>Poaceae</taxon>
        <taxon>PACMAD clade</taxon>
        <taxon>Arundinoideae</taxon>
        <taxon>Arundineae</taxon>
        <taxon>Arundo</taxon>
    </lineage>
</organism>
<accession>A0A0A9AHD0</accession>
<proteinExistence type="predicted"/>
<evidence type="ECO:0000313" key="1">
    <source>
        <dbReference type="EMBL" id="JAD48365.1"/>
    </source>
</evidence>
<sequence length="14" mass="1701">MKLLREINLSSIRQ</sequence>
<name>A0A0A9AHD0_ARUDO</name>